<organism evidence="2 3">
    <name type="scientific">Streptococcus pseudoporcinus</name>
    <dbReference type="NCBI Taxonomy" id="361101"/>
    <lineage>
        <taxon>Bacteria</taxon>
        <taxon>Bacillati</taxon>
        <taxon>Bacillota</taxon>
        <taxon>Bacilli</taxon>
        <taxon>Lactobacillales</taxon>
        <taxon>Streptococcaceae</taxon>
        <taxon>Streptococcus</taxon>
    </lineage>
</organism>
<evidence type="ECO:0000313" key="3">
    <source>
        <dbReference type="Proteomes" id="UP000394068"/>
    </source>
</evidence>
<dbReference type="EMBL" id="CABEHT010000001">
    <property type="protein sequence ID" value="VTS19420.1"/>
    <property type="molecule type" value="Genomic_DNA"/>
</dbReference>
<evidence type="ECO:0000256" key="1">
    <source>
        <dbReference type="SAM" id="MobiDB-lite"/>
    </source>
</evidence>
<dbReference type="AlphaFoldDB" id="A0A4U9XZ36"/>
<feature type="region of interest" description="Disordered" evidence="1">
    <location>
        <begin position="100"/>
        <end position="134"/>
    </location>
</feature>
<sequence length="206" mass="24732">MSMMKRQFPLVADGEPIIEESHHMHLYENEDLITNIRGYYQDKDYDDVTRDFDFANPSKPEMTPLSRSQTIDEGRHYAEEARKRARKDLKEKRQAYLAKEMSYSNASKSNYHRSLSDKPKVQTKPMARRSESKWSHLTEKLEQETYILAEIPKQYKEPHQSNLHTGKKNNYDFLKRSQIYNNKENRLQKERRIAQELNLTRFDEFH</sequence>
<feature type="compositionally biased region" description="Polar residues" evidence="1">
    <location>
        <begin position="102"/>
        <end position="113"/>
    </location>
</feature>
<reference evidence="2 3" key="1">
    <citation type="submission" date="2019-05" db="EMBL/GenBank/DDBJ databases">
        <authorList>
            <consortium name="Pathogen Informatics"/>
        </authorList>
    </citation>
    <scope>NUCLEOTIDE SEQUENCE [LARGE SCALE GENOMIC DNA]</scope>
    <source>
        <strain evidence="2 3">NCTC5386</strain>
    </source>
</reference>
<evidence type="ECO:0000313" key="2">
    <source>
        <dbReference type="EMBL" id="VTS19420.1"/>
    </source>
</evidence>
<dbReference type="Proteomes" id="UP000394068">
    <property type="component" value="Unassembled WGS sequence"/>
</dbReference>
<accession>A0A4U9XZ36</accession>
<gene>
    <name evidence="2" type="ORF">NCTC5386_01702</name>
</gene>
<proteinExistence type="predicted"/>
<protein>
    <submittedName>
        <fullName evidence="2">Hypothetical cytosolic protein</fullName>
    </submittedName>
</protein>
<name>A0A4U9XZ36_9STRE</name>